<feature type="compositionally biased region" description="Basic and acidic residues" evidence="1">
    <location>
        <begin position="41"/>
        <end position="50"/>
    </location>
</feature>
<dbReference type="InterPro" id="IPR045443">
    <property type="entry name" value="DUF6504"/>
</dbReference>
<dbReference type="EMBL" id="JAHBAY010000007">
    <property type="protein sequence ID" value="MBT0771069.1"/>
    <property type="molecule type" value="Genomic_DNA"/>
</dbReference>
<name>A0ABS5TNA5_9ACTN</name>
<protein>
    <recommendedName>
        <fullName evidence="2">DUF6504 domain-containing protein</fullName>
    </recommendedName>
</protein>
<sequence>MAFLWRGRLYVVREVLGHWRERRDWWSTAAARALHGESWADDRPPAHERPSFAVWSGGSAGSSGEMPGGVPGPVPDWSCRAKTSEEPDKQGSTAWPEAGREHPVDSECEVWRVEASTGRAFGAGVYDLSYTPAVNPSADSWRLLQVAD</sequence>
<evidence type="ECO:0000313" key="4">
    <source>
        <dbReference type="Proteomes" id="UP001197247"/>
    </source>
</evidence>
<feature type="domain" description="DUF6504" evidence="2">
    <location>
        <begin position="2"/>
        <end position="148"/>
    </location>
</feature>
<dbReference type="Pfam" id="PF20114">
    <property type="entry name" value="DUF6504"/>
    <property type="match status" value="1"/>
</dbReference>
<keyword evidence="4" id="KW-1185">Reference proteome</keyword>
<evidence type="ECO:0000313" key="3">
    <source>
        <dbReference type="EMBL" id="MBT0771069.1"/>
    </source>
</evidence>
<feature type="region of interest" description="Disordered" evidence="1">
    <location>
        <begin position="41"/>
        <end position="106"/>
    </location>
</feature>
<proteinExistence type="predicted"/>
<evidence type="ECO:0000259" key="2">
    <source>
        <dbReference type="Pfam" id="PF20114"/>
    </source>
</evidence>
<reference evidence="3 4" key="1">
    <citation type="submission" date="2021-05" db="EMBL/GenBank/DDBJ databases">
        <title>Kineosporia and Streptomyces sp. nov. two new marine actinobacteria isolated from Coral.</title>
        <authorList>
            <person name="Buangrab K."/>
            <person name="Sutthacheep M."/>
            <person name="Yeemin T."/>
            <person name="Harunari E."/>
            <person name="Igarashi Y."/>
            <person name="Kanchanasin P."/>
            <person name="Tanasupawat S."/>
            <person name="Phongsopitanun W."/>
        </authorList>
    </citation>
    <scope>NUCLEOTIDE SEQUENCE [LARGE SCALE GENOMIC DNA]</scope>
    <source>
        <strain evidence="3 4">J2-2</strain>
    </source>
</reference>
<comment type="caution">
    <text evidence="3">The sequence shown here is derived from an EMBL/GenBank/DDBJ whole genome shotgun (WGS) entry which is preliminary data.</text>
</comment>
<evidence type="ECO:0000256" key="1">
    <source>
        <dbReference type="SAM" id="MobiDB-lite"/>
    </source>
</evidence>
<accession>A0ABS5TNA5</accession>
<gene>
    <name evidence="3" type="ORF">KIH74_19170</name>
</gene>
<organism evidence="3 4">
    <name type="scientific">Kineosporia corallincola</name>
    <dbReference type="NCBI Taxonomy" id="2835133"/>
    <lineage>
        <taxon>Bacteria</taxon>
        <taxon>Bacillati</taxon>
        <taxon>Actinomycetota</taxon>
        <taxon>Actinomycetes</taxon>
        <taxon>Kineosporiales</taxon>
        <taxon>Kineosporiaceae</taxon>
        <taxon>Kineosporia</taxon>
    </lineage>
</organism>
<dbReference type="Proteomes" id="UP001197247">
    <property type="component" value="Unassembled WGS sequence"/>
</dbReference>
<feature type="compositionally biased region" description="Gly residues" evidence="1">
    <location>
        <begin position="58"/>
        <end position="71"/>
    </location>
</feature>